<dbReference type="GO" id="GO:0008775">
    <property type="term" value="F:acetate CoA-transferase activity"/>
    <property type="evidence" value="ECO:0007669"/>
    <property type="project" value="InterPro"/>
</dbReference>
<comment type="similarity">
    <text evidence="1">Belongs to the acetyl-CoA hydrolase/transferase family.</text>
</comment>
<dbReference type="Gene3D" id="3.40.1080.20">
    <property type="entry name" value="Acetyl-CoA hydrolase/transferase C-terminal domain"/>
    <property type="match status" value="1"/>
</dbReference>
<dbReference type="EMBL" id="CP002351">
    <property type="protein sequence ID" value="AEH51318.1"/>
    <property type="molecule type" value="Genomic_DNA"/>
</dbReference>
<dbReference type="RefSeq" id="WP_013932537.1">
    <property type="nucleotide sequence ID" value="NC_015707.1"/>
</dbReference>
<name>F7YUB9_9THEM</name>
<reference evidence="4 5" key="1">
    <citation type="submission" date="2010-11" db="EMBL/GenBank/DDBJ databases">
        <title>The complete genome of Thermotoga thermarum DSM 5069.</title>
        <authorList>
            <consortium name="US DOE Joint Genome Institute (JGI-PGF)"/>
            <person name="Lucas S."/>
            <person name="Copeland A."/>
            <person name="Lapidus A."/>
            <person name="Bruce D."/>
            <person name="Goodwin L."/>
            <person name="Pitluck S."/>
            <person name="Kyrpides N."/>
            <person name="Mavromatis K."/>
            <person name="Ivanova N."/>
            <person name="Zeytun A."/>
            <person name="Brettin T."/>
            <person name="Detter J.C."/>
            <person name="Tapia R."/>
            <person name="Han C."/>
            <person name="Land M."/>
            <person name="Hauser L."/>
            <person name="Markowitz V."/>
            <person name="Cheng J.-F."/>
            <person name="Hugenholtz P."/>
            <person name="Woyke T."/>
            <person name="Wu D."/>
            <person name="Spring S."/>
            <person name="Schroeder M."/>
            <person name="Brambilla E."/>
            <person name="Klenk H.-P."/>
            <person name="Eisen J.A."/>
        </authorList>
    </citation>
    <scope>NUCLEOTIDE SEQUENCE [LARGE SCALE GENOMIC DNA]</scope>
    <source>
        <strain evidence="4 5">DSM 5069</strain>
    </source>
</reference>
<keyword evidence="5" id="KW-1185">Reference proteome</keyword>
<dbReference type="PROSITE" id="PS00867">
    <property type="entry name" value="CPSASE_2"/>
    <property type="match status" value="1"/>
</dbReference>
<feature type="domain" description="Carbamoyl phosphate synthase ATP-binding" evidence="3">
    <location>
        <begin position="154"/>
        <end position="161"/>
    </location>
</feature>
<dbReference type="InterPro" id="IPR026888">
    <property type="entry name" value="AcetylCoA_hyd_C"/>
</dbReference>
<dbReference type="PANTHER" id="PTHR21432">
    <property type="entry name" value="ACETYL-COA HYDROLASE-RELATED"/>
    <property type="match status" value="1"/>
</dbReference>
<evidence type="ECO:0000256" key="1">
    <source>
        <dbReference type="ARBA" id="ARBA00009632"/>
    </source>
</evidence>
<accession>F7YUB9</accession>
<dbReference type="GO" id="GO:0016787">
    <property type="term" value="F:hydrolase activity"/>
    <property type="evidence" value="ECO:0007669"/>
    <property type="project" value="UniProtKB-KW"/>
</dbReference>
<evidence type="ECO:0000259" key="3">
    <source>
        <dbReference type="PROSITE" id="PS00867"/>
    </source>
</evidence>
<dbReference type="Proteomes" id="UP000006804">
    <property type="component" value="Chromosome"/>
</dbReference>
<dbReference type="PATRIC" id="fig|688269.3.peg.1283"/>
<organism evidence="4 5">
    <name type="scientific">Pseudothermotoga thermarum DSM 5069</name>
    <dbReference type="NCBI Taxonomy" id="688269"/>
    <lineage>
        <taxon>Bacteria</taxon>
        <taxon>Thermotogati</taxon>
        <taxon>Thermotogota</taxon>
        <taxon>Thermotogae</taxon>
        <taxon>Thermotogales</taxon>
        <taxon>Thermotogaceae</taxon>
        <taxon>Pseudothermotoga</taxon>
    </lineage>
</organism>
<dbReference type="PANTHER" id="PTHR21432:SF20">
    <property type="entry name" value="ACETYL-COA HYDROLASE"/>
    <property type="match status" value="1"/>
</dbReference>
<dbReference type="STRING" id="688269.Theth_1246"/>
<dbReference type="OrthoDB" id="9801795at2"/>
<evidence type="ECO:0000256" key="2">
    <source>
        <dbReference type="ARBA" id="ARBA00022679"/>
    </source>
</evidence>
<evidence type="ECO:0000313" key="5">
    <source>
        <dbReference type="Proteomes" id="UP000006804"/>
    </source>
</evidence>
<evidence type="ECO:0000313" key="4">
    <source>
        <dbReference type="EMBL" id="AEH51318.1"/>
    </source>
</evidence>
<keyword evidence="4" id="KW-0378">Hydrolase</keyword>
<dbReference type="KEGG" id="tta:Theth_1246"/>
<keyword evidence="2 4" id="KW-0808">Transferase</keyword>
<gene>
    <name evidence="4" type="ORF">Theth_1246</name>
</gene>
<dbReference type="GO" id="GO:0005524">
    <property type="term" value="F:ATP binding"/>
    <property type="evidence" value="ECO:0007669"/>
    <property type="project" value="InterPro"/>
</dbReference>
<dbReference type="GO" id="GO:0006083">
    <property type="term" value="P:acetate metabolic process"/>
    <property type="evidence" value="ECO:0007669"/>
    <property type="project" value="InterPro"/>
</dbReference>
<dbReference type="InterPro" id="IPR003702">
    <property type="entry name" value="ActCoA_hydro_N"/>
</dbReference>
<dbReference type="SUPFAM" id="SSF100950">
    <property type="entry name" value="NagB/RpiA/CoA transferase-like"/>
    <property type="match status" value="2"/>
</dbReference>
<dbReference type="InterPro" id="IPR038460">
    <property type="entry name" value="AcetylCoA_hyd_C_sf"/>
</dbReference>
<dbReference type="Pfam" id="PF13336">
    <property type="entry name" value="AcetylCoA_hyd_C"/>
    <property type="match status" value="1"/>
</dbReference>
<dbReference type="eggNOG" id="COG0427">
    <property type="taxonomic scope" value="Bacteria"/>
</dbReference>
<proteinExistence type="inferred from homology"/>
<dbReference type="Gene3D" id="3.30.750.70">
    <property type="entry name" value="4-hydroxybutyrate coenzyme like domains"/>
    <property type="match status" value="1"/>
</dbReference>
<dbReference type="InterPro" id="IPR005479">
    <property type="entry name" value="CPAse_ATP-bd"/>
</dbReference>
<protein>
    <submittedName>
        <fullName evidence="4">Acetyl-CoA hydrolase/transferase</fullName>
    </submittedName>
</protein>
<dbReference type="Gene3D" id="3.40.1080.10">
    <property type="entry name" value="Glutaconate Coenzyme A-transferase"/>
    <property type="match status" value="1"/>
</dbReference>
<dbReference type="InterPro" id="IPR046433">
    <property type="entry name" value="ActCoA_hydro"/>
</dbReference>
<dbReference type="HOGENOM" id="CLU_030703_1_0_0"/>
<sequence length="434" mass="48019">MDYKDLYKSKLTDIDSILKLVHSNSTVVVGMTPCEPKLFLRNLHKVADQVENVTVFTCLNTEPYPFYLDEKYSKAFTNASWYFGPSNREAVKSGYGTVSYVPNNLHQAGTNLLESRSVDLFVGVASPMDKNGFLTLSVSVVYEKDVVEKAKKIVLEVNPKAPRTHGDTQIHIKDVDYIVEVDYDLPEVELIEPTEVEAKIAQHISELVEDGSTLQLGIGGIPNAVAKFLMNKHDIGIHTEMFTESMIDLFEAGVITNKKKSLWPGKFVCAFAFGTKRMYSFVDDNPAVFFLRGRYVNDPYVIAQNEKMVSINTALMVDLTGNVCSEALGTNHYSGTGGQLDTHRGAVKSKGGKGIIALRSTAKGGTVSTIVPLLPLGSPVTVPRQEIDYVVTEYGVAWLRGKTVRERAEALISIAHPDFRSWLMEEARKLGLII</sequence>
<dbReference type="InterPro" id="IPR037171">
    <property type="entry name" value="NagB/RpiA_transferase-like"/>
</dbReference>
<dbReference type="AlphaFoldDB" id="F7YUB9"/>
<dbReference type="Pfam" id="PF02550">
    <property type="entry name" value="AcetylCoA_hydro"/>
    <property type="match status" value="1"/>
</dbReference>